<dbReference type="eggNOG" id="COG4221">
    <property type="taxonomic scope" value="Bacteria"/>
</dbReference>
<name>F2RHN3_STRVP</name>
<dbReference type="PATRIC" id="fig|953739.5.peg.1909"/>
<sequence length="170" mass="17381">MIRTSDVVSLLEGLVVLHATRAGRGAPDPPEHLEERTVVVTGASAGVGRPVARAVSTAASVLARRVAPGLLGRSIARTAYDSQQTDEPTFDTAPSNLWVPWDGPGGRDHGAHGTFDGEAAAHSPYTALARHPAVAGAAAGVTVAASALLARTLRGTRATRVLRAAVDARG</sequence>
<dbReference type="GeneID" id="51867213"/>
<dbReference type="STRING" id="953739.SVEN_6691"/>
<accession>F2RHN3</accession>
<keyword evidence="2" id="KW-1185">Reference proteome</keyword>
<organism evidence="1 2">
    <name type="scientific">Streptomyces venezuelae (strain ATCC 10712 / CBS 650.69 / DSM 40230 / JCM 4526 / NBRC 13096 / PD 04745)</name>
    <dbReference type="NCBI Taxonomy" id="953739"/>
    <lineage>
        <taxon>Bacteria</taxon>
        <taxon>Bacillati</taxon>
        <taxon>Actinomycetota</taxon>
        <taxon>Actinomycetes</taxon>
        <taxon>Kitasatosporales</taxon>
        <taxon>Streptomycetaceae</taxon>
        <taxon>Streptomyces</taxon>
    </lineage>
</organism>
<dbReference type="KEGG" id="sve:SVEN_6691"/>
<proteinExistence type="predicted"/>
<dbReference type="EMBL" id="FR845719">
    <property type="protein sequence ID" value="CCA59977.1"/>
    <property type="molecule type" value="Genomic_DNA"/>
</dbReference>
<dbReference type="Proteomes" id="UP000006854">
    <property type="component" value="Chromosome"/>
</dbReference>
<dbReference type="AlphaFoldDB" id="F2RHN3"/>
<protein>
    <submittedName>
        <fullName evidence="1">Short chain dehydrogenase</fullName>
    </submittedName>
</protein>
<evidence type="ECO:0000313" key="2">
    <source>
        <dbReference type="Proteomes" id="UP000006854"/>
    </source>
</evidence>
<reference evidence="1 2" key="1">
    <citation type="journal article" date="2011" name="BMC Genomics">
        <title>Genome-wide analysis of the role of GlnR in Streptomyces venezuelae provides new insights into global nitrogen regulation in actinomycetes.</title>
        <authorList>
            <person name="Pullan S.T."/>
            <person name="Bibb M.J."/>
            <person name="Merrick M."/>
        </authorList>
    </citation>
    <scope>NUCLEOTIDE SEQUENCE [LARGE SCALE GENOMIC DNA]</scope>
    <source>
        <strain evidence="1">ATCC 10712</strain>
    </source>
</reference>
<dbReference type="OrthoDB" id="151996at2"/>
<gene>
    <name evidence="1" type="ordered locus">SVEN_6691</name>
</gene>
<dbReference type="RefSeq" id="WP_015037872.1">
    <property type="nucleotide sequence ID" value="NC_018750.1"/>
</dbReference>
<evidence type="ECO:0000313" key="1">
    <source>
        <dbReference type="EMBL" id="CCA59977.1"/>
    </source>
</evidence>
<dbReference type="HOGENOM" id="CLU_1569864_0_0_11"/>